<evidence type="ECO:0000313" key="2">
    <source>
        <dbReference type="EMBL" id="RNA08226.1"/>
    </source>
</evidence>
<evidence type="ECO:0000313" key="3">
    <source>
        <dbReference type="Proteomes" id="UP000276133"/>
    </source>
</evidence>
<keyword evidence="1" id="KW-0812">Transmembrane</keyword>
<dbReference type="Proteomes" id="UP000276133">
    <property type="component" value="Unassembled WGS sequence"/>
</dbReference>
<accession>A0A3M7QA07</accession>
<dbReference type="EMBL" id="REGN01006808">
    <property type="protein sequence ID" value="RNA08226.1"/>
    <property type="molecule type" value="Genomic_DNA"/>
</dbReference>
<keyword evidence="1" id="KW-1133">Transmembrane helix</keyword>
<sequence length="113" mass="13595">MAFLFKEQKSQFLKRFCLLWSHIDYKKRSVILKPLFFFLSRNLIFNVFKLVLGSYYHIIFDQSLNTWLAIAISVCLYLSLFRELLLKKCTHNLRERNDAEASREELFVPIIQN</sequence>
<comment type="caution">
    <text evidence="2">The sequence shown here is derived from an EMBL/GenBank/DDBJ whole genome shotgun (WGS) entry which is preliminary data.</text>
</comment>
<gene>
    <name evidence="2" type="ORF">BpHYR1_003929</name>
</gene>
<evidence type="ECO:0000256" key="1">
    <source>
        <dbReference type="SAM" id="Phobius"/>
    </source>
</evidence>
<keyword evidence="3" id="KW-1185">Reference proteome</keyword>
<reference evidence="2 3" key="1">
    <citation type="journal article" date="2018" name="Sci. Rep.">
        <title>Genomic signatures of local adaptation to the degree of environmental predictability in rotifers.</title>
        <authorList>
            <person name="Franch-Gras L."/>
            <person name="Hahn C."/>
            <person name="Garcia-Roger E.M."/>
            <person name="Carmona M.J."/>
            <person name="Serra M."/>
            <person name="Gomez A."/>
        </authorList>
    </citation>
    <scope>NUCLEOTIDE SEQUENCE [LARGE SCALE GENOMIC DNA]</scope>
    <source>
        <strain evidence="2">HYR1</strain>
    </source>
</reference>
<keyword evidence="1" id="KW-0472">Membrane</keyword>
<dbReference type="AlphaFoldDB" id="A0A3M7QA07"/>
<proteinExistence type="predicted"/>
<protein>
    <submittedName>
        <fullName evidence="2">Uncharacterized protein</fullName>
    </submittedName>
</protein>
<organism evidence="2 3">
    <name type="scientific">Brachionus plicatilis</name>
    <name type="common">Marine rotifer</name>
    <name type="synonym">Brachionus muelleri</name>
    <dbReference type="NCBI Taxonomy" id="10195"/>
    <lineage>
        <taxon>Eukaryota</taxon>
        <taxon>Metazoa</taxon>
        <taxon>Spiralia</taxon>
        <taxon>Gnathifera</taxon>
        <taxon>Rotifera</taxon>
        <taxon>Eurotatoria</taxon>
        <taxon>Monogononta</taxon>
        <taxon>Pseudotrocha</taxon>
        <taxon>Ploima</taxon>
        <taxon>Brachionidae</taxon>
        <taxon>Brachionus</taxon>
    </lineage>
</organism>
<name>A0A3M7QA07_BRAPC</name>
<feature type="transmembrane region" description="Helical" evidence="1">
    <location>
        <begin position="64"/>
        <end position="86"/>
    </location>
</feature>
<feature type="transmembrane region" description="Helical" evidence="1">
    <location>
        <begin position="35"/>
        <end position="58"/>
    </location>
</feature>